<dbReference type="InterPro" id="IPR013761">
    <property type="entry name" value="SAM/pointed_sf"/>
</dbReference>
<proteinExistence type="predicted"/>
<dbReference type="AlphaFoldDB" id="A0A2N1NG97"/>
<gene>
    <name evidence="1" type="ORF">RhiirC2_741819</name>
</gene>
<name>A0A2N1NG97_9GLOM</name>
<evidence type="ECO:0000313" key="2">
    <source>
        <dbReference type="Proteomes" id="UP000233469"/>
    </source>
</evidence>
<accession>A0A2N1NG97</accession>
<protein>
    <recommendedName>
        <fullName evidence="3">SAM domain-containing protein</fullName>
    </recommendedName>
</protein>
<reference evidence="1 2" key="2">
    <citation type="submission" date="2017-10" db="EMBL/GenBank/DDBJ databases">
        <title>Extensive intraspecific genome diversity in a model arbuscular mycorrhizal fungus.</title>
        <authorList>
            <person name="Chen E.C.H."/>
            <person name="Morin E."/>
            <person name="Baudet D."/>
            <person name="Noel J."/>
            <person name="Ndikumana S."/>
            <person name="Charron P."/>
            <person name="St-Onge C."/>
            <person name="Giorgi J."/>
            <person name="Grigoriev I.V."/>
            <person name="Roux C."/>
            <person name="Martin F.M."/>
            <person name="Corradi N."/>
        </authorList>
    </citation>
    <scope>NUCLEOTIDE SEQUENCE [LARGE SCALE GENOMIC DNA]</scope>
    <source>
        <strain evidence="1 2">C2</strain>
    </source>
</reference>
<dbReference type="EMBL" id="LLXL01000405">
    <property type="protein sequence ID" value="PKK72935.1"/>
    <property type="molecule type" value="Genomic_DNA"/>
</dbReference>
<comment type="caution">
    <text evidence="1">The sequence shown here is derived from an EMBL/GenBank/DDBJ whole genome shotgun (WGS) entry which is preliminary data.</text>
</comment>
<evidence type="ECO:0008006" key="3">
    <source>
        <dbReference type="Google" id="ProtNLM"/>
    </source>
</evidence>
<organism evidence="1 2">
    <name type="scientific">Rhizophagus irregularis</name>
    <dbReference type="NCBI Taxonomy" id="588596"/>
    <lineage>
        <taxon>Eukaryota</taxon>
        <taxon>Fungi</taxon>
        <taxon>Fungi incertae sedis</taxon>
        <taxon>Mucoromycota</taxon>
        <taxon>Glomeromycotina</taxon>
        <taxon>Glomeromycetes</taxon>
        <taxon>Glomerales</taxon>
        <taxon>Glomeraceae</taxon>
        <taxon>Rhizophagus</taxon>
    </lineage>
</organism>
<evidence type="ECO:0000313" key="1">
    <source>
        <dbReference type="EMBL" id="PKK72935.1"/>
    </source>
</evidence>
<sequence>MPIFCGVEDVAEYTTNELILFLQRWNPEQNLEFIQEDYDILRAERIDGEAFLLLNLIEYRKISLKFGPAKRLTMLAEEIMSDAIFS</sequence>
<dbReference type="Gene3D" id="1.10.150.50">
    <property type="entry name" value="Transcription Factor, Ets-1"/>
    <property type="match status" value="1"/>
</dbReference>
<dbReference type="Proteomes" id="UP000233469">
    <property type="component" value="Unassembled WGS sequence"/>
</dbReference>
<reference evidence="1 2" key="1">
    <citation type="submission" date="2016-04" db="EMBL/GenBank/DDBJ databases">
        <title>Genome analyses suggest a sexual origin of heterokaryosis in a supposedly ancient asexual fungus.</title>
        <authorList>
            <person name="Ropars J."/>
            <person name="Sedzielewska K."/>
            <person name="Noel J."/>
            <person name="Charron P."/>
            <person name="Farinelli L."/>
            <person name="Marton T."/>
            <person name="Kruger M."/>
            <person name="Pelin A."/>
            <person name="Brachmann A."/>
            <person name="Corradi N."/>
        </authorList>
    </citation>
    <scope>NUCLEOTIDE SEQUENCE [LARGE SCALE GENOMIC DNA]</scope>
    <source>
        <strain evidence="1 2">C2</strain>
    </source>
</reference>